<organism evidence="2 3">
    <name type="scientific">Galerina marginata (strain CBS 339.88)</name>
    <dbReference type="NCBI Taxonomy" id="685588"/>
    <lineage>
        <taxon>Eukaryota</taxon>
        <taxon>Fungi</taxon>
        <taxon>Dikarya</taxon>
        <taxon>Basidiomycota</taxon>
        <taxon>Agaricomycotina</taxon>
        <taxon>Agaricomycetes</taxon>
        <taxon>Agaricomycetidae</taxon>
        <taxon>Agaricales</taxon>
        <taxon>Agaricineae</taxon>
        <taxon>Strophariaceae</taxon>
        <taxon>Galerina</taxon>
    </lineage>
</organism>
<keyword evidence="3" id="KW-1185">Reference proteome</keyword>
<evidence type="ECO:0000313" key="3">
    <source>
        <dbReference type="Proteomes" id="UP000027222"/>
    </source>
</evidence>
<dbReference type="Proteomes" id="UP000027222">
    <property type="component" value="Unassembled WGS sequence"/>
</dbReference>
<dbReference type="InterPro" id="IPR043708">
    <property type="entry name" value="DUF5648"/>
</dbReference>
<evidence type="ECO:0000313" key="2">
    <source>
        <dbReference type="EMBL" id="KDR73346.1"/>
    </source>
</evidence>
<feature type="non-terminal residue" evidence="2">
    <location>
        <position position="1"/>
    </location>
</feature>
<protein>
    <recommendedName>
        <fullName evidence="1">DUF5648 domain-containing protein</fullName>
    </recommendedName>
</protein>
<evidence type="ECO:0000259" key="1">
    <source>
        <dbReference type="Pfam" id="PF18885"/>
    </source>
</evidence>
<feature type="non-terminal residue" evidence="2">
    <location>
        <position position="149"/>
    </location>
</feature>
<accession>A0A067SR21</accession>
<dbReference type="AlphaFoldDB" id="A0A067SR21"/>
<dbReference type="OrthoDB" id="9971254at2759"/>
<dbReference type="HOGENOM" id="CLU_093541_1_0_1"/>
<dbReference type="Pfam" id="PF18885">
    <property type="entry name" value="DUF5648"/>
    <property type="match status" value="1"/>
</dbReference>
<sequence>CADPSAAVPFLRAYQPQVVDHFYSTSASEIASEITTAGYLSEPGPGNIFTAQQPTTVPFFRLFSAAATDHFYTTSATERDSFIASGNGYVSQGTAGFIYATPDCGGIPLFRQFNPQMKDHFYTTSAAEAQISLNIHGYTDEGIAGYILP</sequence>
<feature type="domain" description="DUF5648" evidence="1">
    <location>
        <begin position="9"/>
        <end position="148"/>
    </location>
</feature>
<name>A0A067SR21_GALM3</name>
<gene>
    <name evidence="2" type="ORF">GALMADRAFT_31729</name>
</gene>
<dbReference type="EMBL" id="KL142386">
    <property type="protein sequence ID" value="KDR73346.1"/>
    <property type="molecule type" value="Genomic_DNA"/>
</dbReference>
<proteinExistence type="predicted"/>
<reference evidence="3" key="1">
    <citation type="journal article" date="2014" name="Proc. Natl. Acad. Sci. U.S.A.">
        <title>Extensive sampling of basidiomycete genomes demonstrates inadequacy of the white-rot/brown-rot paradigm for wood decay fungi.</title>
        <authorList>
            <person name="Riley R."/>
            <person name="Salamov A.A."/>
            <person name="Brown D.W."/>
            <person name="Nagy L.G."/>
            <person name="Floudas D."/>
            <person name="Held B.W."/>
            <person name="Levasseur A."/>
            <person name="Lombard V."/>
            <person name="Morin E."/>
            <person name="Otillar R."/>
            <person name="Lindquist E.A."/>
            <person name="Sun H."/>
            <person name="LaButti K.M."/>
            <person name="Schmutz J."/>
            <person name="Jabbour D."/>
            <person name="Luo H."/>
            <person name="Baker S.E."/>
            <person name="Pisabarro A.G."/>
            <person name="Walton J.D."/>
            <person name="Blanchette R.A."/>
            <person name="Henrissat B."/>
            <person name="Martin F."/>
            <person name="Cullen D."/>
            <person name="Hibbett D.S."/>
            <person name="Grigoriev I.V."/>
        </authorList>
    </citation>
    <scope>NUCLEOTIDE SEQUENCE [LARGE SCALE GENOMIC DNA]</scope>
    <source>
        <strain evidence="3">CBS 339.88</strain>
    </source>
</reference>